<reference evidence="3" key="1">
    <citation type="submission" date="2021-02" db="EMBL/GenBank/DDBJ databases">
        <authorList>
            <person name="Nowell W R."/>
        </authorList>
    </citation>
    <scope>NUCLEOTIDE SEQUENCE</scope>
</reference>
<evidence type="ECO:0000313" key="5">
    <source>
        <dbReference type="Proteomes" id="UP000663873"/>
    </source>
</evidence>
<evidence type="ECO:0000256" key="1">
    <source>
        <dbReference type="SAM" id="MobiDB-lite"/>
    </source>
</evidence>
<dbReference type="EMBL" id="CAJOBR010089484">
    <property type="protein sequence ID" value="CAF5138319.1"/>
    <property type="molecule type" value="Genomic_DNA"/>
</dbReference>
<dbReference type="EMBL" id="CAJOBP010103158">
    <property type="protein sequence ID" value="CAF4981770.1"/>
    <property type="molecule type" value="Genomic_DNA"/>
</dbReference>
<name>A0A822G6Q2_9BILA</name>
<dbReference type="Proteomes" id="UP000663848">
    <property type="component" value="Unassembled WGS sequence"/>
</dbReference>
<proteinExistence type="predicted"/>
<evidence type="ECO:0000313" key="4">
    <source>
        <dbReference type="Proteomes" id="UP000663848"/>
    </source>
</evidence>
<keyword evidence="5" id="KW-1185">Reference proteome</keyword>
<evidence type="ECO:0000313" key="2">
    <source>
        <dbReference type="EMBL" id="CAF4981770.1"/>
    </source>
</evidence>
<organism evidence="3 4">
    <name type="scientific">Rotaria socialis</name>
    <dbReference type="NCBI Taxonomy" id="392032"/>
    <lineage>
        <taxon>Eukaryota</taxon>
        <taxon>Metazoa</taxon>
        <taxon>Spiralia</taxon>
        <taxon>Gnathifera</taxon>
        <taxon>Rotifera</taxon>
        <taxon>Eurotatoria</taxon>
        <taxon>Bdelloidea</taxon>
        <taxon>Philodinida</taxon>
        <taxon>Philodinidae</taxon>
        <taxon>Rotaria</taxon>
    </lineage>
</organism>
<dbReference type="Proteomes" id="UP000663873">
    <property type="component" value="Unassembled WGS sequence"/>
</dbReference>
<feature type="region of interest" description="Disordered" evidence="1">
    <location>
        <begin position="1"/>
        <end position="30"/>
    </location>
</feature>
<protein>
    <submittedName>
        <fullName evidence="3">Uncharacterized protein</fullName>
    </submittedName>
</protein>
<dbReference type="AlphaFoldDB" id="A0A822G6Q2"/>
<sequence>TPTSGFRTPPTNGRPLEAIRHSDTGDSMNGNEHKFSTVLNEKPLKNNMNIYDTKYDNCSASTNRPKHDTITLILRRDKRV</sequence>
<feature type="non-terminal residue" evidence="3">
    <location>
        <position position="80"/>
    </location>
</feature>
<feature type="non-terminal residue" evidence="3">
    <location>
        <position position="1"/>
    </location>
</feature>
<evidence type="ECO:0000313" key="3">
    <source>
        <dbReference type="EMBL" id="CAF5138319.1"/>
    </source>
</evidence>
<accession>A0A822G6Q2</accession>
<feature type="compositionally biased region" description="Polar residues" evidence="1">
    <location>
        <begin position="1"/>
        <end position="11"/>
    </location>
</feature>
<gene>
    <name evidence="3" type="ORF">QYT958_LOCUS47466</name>
    <name evidence="2" type="ORF">UJA718_LOCUS49348</name>
</gene>
<comment type="caution">
    <text evidence="3">The sequence shown here is derived from an EMBL/GenBank/DDBJ whole genome shotgun (WGS) entry which is preliminary data.</text>
</comment>